<keyword evidence="3" id="KW-1185">Reference proteome</keyword>
<gene>
    <name evidence="2" type="ORF">RM812_00970</name>
</gene>
<protein>
    <submittedName>
        <fullName evidence="2">Uncharacterized protein</fullName>
    </submittedName>
</protein>
<organism evidence="2 3">
    <name type="scientific">Streptomyces lancefieldiae</name>
    <dbReference type="NCBI Taxonomy" id="3075520"/>
    <lineage>
        <taxon>Bacteria</taxon>
        <taxon>Bacillati</taxon>
        <taxon>Actinomycetota</taxon>
        <taxon>Actinomycetes</taxon>
        <taxon>Kitasatosporales</taxon>
        <taxon>Streptomycetaceae</taxon>
        <taxon>Streptomyces</taxon>
    </lineage>
</organism>
<proteinExistence type="predicted"/>
<sequence length="108" mass="11117">MNCPSPKCGSSNVQLLSLYVDGLAPGAPNRTRFARPASEGGGALPALGLFILGIAMLISGAALPGVAAIVAGAGWGYVIYKKVEAADRARAAWENSRICLACTEQWTP</sequence>
<dbReference type="Proteomes" id="UP001180724">
    <property type="component" value="Unassembled WGS sequence"/>
</dbReference>
<accession>A0ABU3AGZ9</accession>
<keyword evidence="1" id="KW-0472">Membrane</keyword>
<evidence type="ECO:0000313" key="2">
    <source>
        <dbReference type="EMBL" id="MDT0608822.1"/>
    </source>
</evidence>
<evidence type="ECO:0000313" key="3">
    <source>
        <dbReference type="Proteomes" id="UP001180724"/>
    </source>
</evidence>
<reference evidence="2" key="1">
    <citation type="submission" date="2024-05" db="EMBL/GenBank/DDBJ databases">
        <title>30 novel species of actinomycetes from the DSMZ collection.</title>
        <authorList>
            <person name="Nouioui I."/>
        </authorList>
    </citation>
    <scope>NUCLEOTIDE SEQUENCE</scope>
    <source>
        <strain evidence="2">DSM 40712</strain>
    </source>
</reference>
<dbReference type="EMBL" id="JAVRFH010000001">
    <property type="protein sequence ID" value="MDT0608822.1"/>
    <property type="molecule type" value="Genomic_DNA"/>
</dbReference>
<keyword evidence="1" id="KW-1133">Transmembrane helix</keyword>
<dbReference type="RefSeq" id="WP_311570411.1">
    <property type="nucleotide sequence ID" value="NZ_JAVRFH010000001.1"/>
</dbReference>
<feature type="transmembrane region" description="Helical" evidence="1">
    <location>
        <begin position="47"/>
        <end position="80"/>
    </location>
</feature>
<name>A0ABU3AGZ9_9ACTN</name>
<keyword evidence="1" id="KW-0812">Transmembrane</keyword>
<comment type="caution">
    <text evidence="2">The sequence shown here is derived from an EMBL/GenBank/DDBJ whole genome shotgun (WGS) entry which is preliminary data.</text>
</comment>
<evidence type="ECO:0000256" key="1">
    <source>
        <dbReference type="SAM" id="Phobius"/>
    </source>
</evidence>